<feature type="chain" id="PRO_5009321223" evidence="2">
    <location>
        <begin position="24"/>
        <end position="1190"/>
    </location>
</feature>
<dbReference type="WBParaSite" id="maker-uti_cns_0016607-snap-gene-0.4-mRNA-1">
    <property type="protein sequence ID" value="maker-uti_cns_0016607-snap-gene-0.4-mRNA-1"/>
    <property type="gene ID" value="maker-uti_cns_0016607-snap-gene-0.4"/>
</dbReference>
<feature type="compositionally biased region" description="Low complexity" evidence="1">
    <location>
        <begin position="1154"/>
        <end position="1163"/>
    </location>
</feature>
<evidence type="ECO:0000313" key="4">
    <source>
        <dbReference type="WBParaSite" id="maker-uti_cns_0016607-snap-gene-0.4-mRNA-1"/>
    </source>
</evidence>
<reference evidence="4" key="1">
    <citation type="submission" date="2016-11" db="UniProtKB">
        <authorList>
            <consortium name="WormBaseParasite"/>
        </authorList>
    </citation>
    <scope>IDENTIFICATION</scope>
</reference>
<feature type="compositionally biased region" description="Basic and acidic residues" evidence="1">
    <location>
        <begin position="1010"/>
        <end position="1022"/>
    </location>
</feature>
<feature type="region of interest" description="Disordered" evidence="1">
    <location>
        <begin position="1091"/>
        <end position="1165"/>
    </location>
</feature>
<protein>
    <submittedName>
        <fullName evidence="4">Protein kinase domain-containing protein</fullName>
    </submittedName>
</protein>
<keyword evidence="2" id="KW-0732">Signal</keyword>
<feature type="region of interest" description="Disordered" evidence="1">
    <location>
        <begin position="1010"/>
        <end position="1039"/>
    </location>
</feature>
<proteinExistence type="predicted"/>
<evidence type="ECO:0000313" key="3">
    <source>
        <dbReference type="Proteomes" id="UP000095280"/>
    </source>
</evidence>
<feature type="region of interest" description="Disordered" evidence="1">
    <location>
        <begin position="187"/>
        <end position="217"/>
    </location>
</feature>
<feature type="signal peptide" evidence="2">
    <location>
        <begin position="1"/>
        <end position="23"/>
    </location>
</feature>
<evidence type="ECO:0000256" key="2">
    <source>
        <dbReference type="SAM" id="SignalP"/>
    </source>
</evidence>
<feature type="compositionally biased region" description="Low complexity" evidence="1">
    <location>
        <begin position="187"/>
        <end position="213"/>
    </location>
</feature>
<organism evidence="3 4">
    <name type="scientific">Macrostomum lignano</name>
    <dbReference type="NCBI Taxonomy" id="282301"/>
    <lineage>
        <taxon>Eukaryota</taxon>
        <taxon>Metazoa</taxon>
        <taxon>Spiralia</taxon>
        <taxon>Lophotrochozoa</taxon>
        <taxon>Platyhelminthes</taxon>
        <taxon>Rhabditophora</taxon>
        <taxon>Macrostomorpha</taxon>
        <taxon>Macrostomida</taxon>
        <taxon>Macrostomidae</taxon>
        <taxon>Macrostomum</taxon>
    </lineage>
</organism>
<dbReference type="Proteomes" id="UP000095280">
    <property type="component" value="Unplaced"/>
</dbReference>
<sequence>ACGGFSASIVCGFRCLALPSVAAGRSAESAGTRDGFEFGTDRSPHSRVQDSVEVKFQARLTRLVEGLPAGLALVRPLPGVDSLVHPQHVHQGEPLAAIAAPVPALGRLTALRRPRRFSVTRRQRLSINPRDQIPNTGSWPEVTVGFDRGGGGGCELSEVLTVGGRPQLPTQSLPLAEGHAAQQPLIGSRGSQLGSAGLGQQSADEAHAAAAHPDQPERLRLRRPGILGLRHRLGQQHAQGGVELFQPALDTAAAEQVNAKLLTNEGRQQAGQAAGLAELLTAQAVLHGKLIFGKVEDHEQLHEAAQKHEAGEQEEFVRLLRQLGRRRHGNDNHVAEEDGHQVEGLQQRLQVGWGLRIGVGKGGHGEQDLRDAHQQILRQLQRDVQRVELPVHDGVSGRDLAVVRGKQRIYSSFAGRGQIRVRQAAAGFGAELHRRAGRSVIGVHEPEPGLRHAGRNWQRGRYATRVGHNDEVVAAGPQVQPDSLHGAGRAAAAVASHVQDGTVVPAAVVPQMHYPGRVVEAVERAGRDAASFIRDERHRWGTAHLSRWQTHRHSVVHQQFNNSRQPEGRGADQVAPKDSRCGRFQQVALGEQRVDDVVEDRHHQDDQQRIDRLHLVSRQGEGLADVAIHPLALQHPARALLVKQGPVDREGQEQQQHLHSDTNVLNEGPIRFLFCRSTSRRVQRILSRTSIASGSMILAAVLAPSRTLNRLTFSSFALVKRFFFAPPQLAGEDHLHGLVEHGARRLRVNFVGAGARQEQHVAEPESDGRHAKAEWIAGVVDALHLLAQDRRDQLGGEGADVDAHVEHGEESIEHFFVLLADLISAECSDAGLDAARADGQDQHGDERAWGIGGHILGQGGQGHQEVTNQIDDSQNGDRLVLSPEIVGQKCAENWGQVGEPSEQVVEDGGGVVIEADVVVEVVREDALHAIEGEPLQQLVDQDDPGRGAEGGIDEAGALLLAVPSLRVSLFCGLGEFVVRLRHGEERQHPRLSKQRQAVYMESLKSCADAERRLPRKPSHTEARSMPAAADQTRSPDAARAPCSDCTLHFPDARENPPSVEPCELSVTLRRTPDPDHVTAPPPQRFVEVPELLPQEPPGSWGSGTAHSVSPGLLQPPGILPPRQSSGSNTPGIPSWVTDRTGSSFSTPSSANRLQQQQQQQQQQPVTIVQVHRHYHTHNYTNCVIHLPELR</sequence>
<name>A0A1I8IUA1_9PLAT</name>
<evidence type="ECO:0000256" key="1">
    <source>
        <dbReference type="SAM" id="MobiDB-lite"/>
    </source>
</evidence>
<feature type="compositionally biased region" description="Polar residues" evidence="1">
    <location>
        <begin position="1122"/>
        <end position="1153"/>
    </location>
</feature>
<keyword evidence="3" id="KW-1185">Reference proteome</keyword>
<accession>A0A1I8IUA1</accession>
<dbReference type="AlphaFoldDB" id="A0A1I8IUA1"/>